<accession>A0A7X2IPR9</accession>
<proteinExistence type="predicted"/>
<evidence type="ECO:0000313" key="1">
    <source>
        <dbReference type="EMBL" id="MRV73779.1"/>
    </source>
</evidence>
<dbReference type="RefSeq" id="WP_154376671.1">
    <property type="nucleotide sequence ID" value="NZ_WKJJ01000011.1"/>
</dbReference>
<gene>
    <name evidence="1" type="ORF">GJ700_18880</name>
</gene>
<reference evidence="1 2" key="1">
    <citation type="submission" date="2019-11" db="EMBL/GenBank/DDBJ databases">
        <title>Novel species isolated from a subtropical stream in China.</title>
        <authorList>
            <person name="Lu H."/>
        </authorList>
    </citation>
    <scope>NUCLEOTIDE SEQUENCE [LARGE SCALE GENOMIC DNA]</scope>
    <source>
        <strain evidence="1 2">FT92W</strain>
    </source>
</reference>
<protein>
    <submittedName>
        <fullName evidence="1">Uncharacterized protein</fullName>
    </submittedName>
</protein>
<name>A0A7X2IPR9_9BURK</name>
<evidence type="ECO:0000313" key="2">
    <source>
        <dbReference type="Proteomes" id="UP000446768"/>
    </source>
</evidence>
<dbReference type="EMBL" id="WKJJ01000011">
    <property type="protein sequence ID" value="MRV73779.1"/>
    <property type="molecule type" value="Genomic_DNA"/>
</dbReference>
<comment type="caution">
    <text evidence="1">The sequence shown here is derived from an EMBL/GenBank/DDBJ whole genome shotgun (WGS) entry which is preliminary data.</text>
</comment>
<sequence length="134" mass="14764">MNSENVMTPAEVRELAARANSTTQPCACASAAVAGWERLSPTFPVELLRRVGSLLPDPYAEPSYAEYHPAGTGYWSADAPIALRYFPYNRCELAQCTSCGRAYLRYTEAGGYYTEQRIRALNPDLIVDPPLPEA</sequence>
<dbReference type="AlphaFoldDB" id="A0A7X2IPR9"/>
<keyword evidence="2" id="KW-1185">Reference proteome</keyword>
<organism evidence="1 2">
    <name type="scientific">Pseudoduganella rivuli</name>
    <dbReference type="NCBI Taxonomy" id="2666085"/>
    <lineage>
        <taxon>Bacteria</taxon>
        <taxon>Pseudomonadati</taxon>
        <taxon>Pseudomonadota</taxon>
        <taxon>Betaproteobacteria</taxon>
        <taxon>Burkholderiales</taxon>
        <taxon>Oxalobacteraceae</taxon>
        <taxon>Telluria group</taxon>
        <taxon>Pseudoduganella</taxon>
    </lineage>
</organism>
<dbReference type="Proteomes" id="UP000446768">
    <property type="component" value="Unassembled WGS sequence"/>
</dbReference>